<sequence length="70" mass="7986">MVPRIAIRIPLKQVKSEVIAERRVRRLPKSPQHFVPKGHDLISCLLPPDKPRAAHEASIQFNRSTAQNLE</sequence>
<protein>
    <submittedName>
        <fullName evidence="1">Uncharacterized protein</fullName>
    </submittedName>
</protein>
<organism evidence="1 2">
    <name type="scientific">Sistotremastrum suecicum HHB10207 ss-3</name>
    <dbReference type="NCBI Taxonomy" id="1314776"/>
    <lineage>
        <taxon>Eukaryota</taxon>
        <taxon>Fungi</taxon>
        <taxon>Dikarya</taxon>
        <taxon>Basidiomycota</taxon>
        <taxon>Agaricomycotina</taxon>
        <taxon>Agaricomycetes</taxon>
        <taxon>Sistotremastrales</taxon>
        <taxon>Sistotremastraceae</taxon>
        <taxon>Sistotremastrum</taxon>
    </lineage>
</organism>
<evidence type="ECO:0000313" key="2">
    <source>
        <dbReference type="Proteomes" id="UP000076798"/>
    </source>
</evidence>
<name>A0A166A980_9AGAM</name>
<dbReference type="Proteomes" id="UP000076798">
    <property type="component" value="Unassembled WGS sequence"/>
</dbReference>
<accession>A0A166A980</accession>
<evidence type="ECO:0000313" key="1">
    <source>
        <dbReference type="EMBL" id="KZT35097.1"/>
    </source>
</evidence>
<gene>
    <name evidence="1" type="ORF">SISSUDRAFT_199996</name>
</gene>
<dbReference type="AlphaFoldDB" id="A0A166A980"/>
<reference evidence="1 2" key="1">
    <citation type="journal article" date="2016" name="Mol. Biol. Evol.">
        <title>Comparative Genomics of Early-Diverging Mushroom-Forming Fungi Provides Insights into the Origins of Lignocellulose Decay Capabilities.</title>
        <authorList>
            <person name="Nagy L.G."/>
            <person name="Riley R."/>
            <person name="Tritt A."/>
            <person name="Adam C."/>
            <person name="Daum C."/>
            <person name="Floudas D."/>
            <person name="Sun H."/>
            <person name="Yadav J.S."/>
            <person name="Pangilinan J."/>
            <person name="Larsson K.H."/>
            <person name="Matsuura K."/>
            <person name="Barry K."/>
            <person name="Labutti K."/>
            <person name="Kuo R."/>
            <person name="Ohm R.A."/>
            <person name="Bhattacharya S.S."/>
            <person name="Shirouzu T."/>
            <person name="Yoshinaga Y."/>
            <person name="Martin F.M."/>
            <person name="Grigoriev I.V."/>
            <person name="Hibbett D.S."/>
        </authorList>
    </citation>
    <scope>NUCLEOTIDE SEQUENCE [LARGE SCALE GENOMIC DNA]</scope>
    <source>
        <strain evidence="1 2">HHB10207 ss-3</strain>
    </source>
</reference>
<proteinExistence type="predicted"/>
<dbReference type="EMBL" id="KV428152">
    <property type="protein sequence ID" value="KZT35097.1"/>
    <property type="molecule type" value="Genomic_DNA"/>
</dbReference>
<keyword evidence="2" id="KW-1185">Reference proteome</keyword>